<evidence type="ECO:0000256" key="7">
    <source>
        <dbReference type="ARBA" id="ARBA00022824"/>
    </source>
</evidence>
<dbReference type="GO" id="GO:0032502">
    <property type="term" value="P:developmental process"/>
    <property type="evidence" value="ECO:0007669"/>
    <property type="project" value="TreeGrafter"/>
</dbReference>
<keyword evidence="12" id="KW-0812">Transmembrane</keyword>
<dbReference type="GO" id="GO:0016206">
    <property type="term" value="F:catechol O-methyltransferase activity"/>
    <property type="evidence" value="ECO:0007669"/>
    <property type="project" value="UniProtKB-EC"/>
</dbReference>
<dbReference type="EC" id="2.1.1.6" evidence="2"/>
<dbReference type="GO" id="GO:0042417">
    <property type="term" value="P:dopamine metabolic process"/>
    <property type="evidence" value="ECO:0007669"/>
    <property type="project" value="TreeGrafter"/>
</dbReference>
<reference evidence="13" key="2">
    <citation type="submission" date="2025-09" db="UniProtKB">
        <authorList>
            <consortium name="Ensembl"/>
        </authorList>
    </citation>
    <scope>IDENTIFICATION</scope>
</reference>
<evidence type="ECO:0000256" key="4">
    <source>
        <dbReference type="ARBA" id="ARBA00022679"/>
    </source>
</evidence>
<comment type="subcellular location">
    <subcellularLocation>
        <location evidence="1">Endoplasmic reticulum</location>
    </subcellularLocation>
</comment>
<keyword evidence="7" id="KW-0256">Endoplasmic reticulum</keyword>
<dbReference type="GO" id="GO:0032259">
    <property type="term" value="P:methylation"/>
    <property type="evidence" value="ECO:0007669"/>
    <property type="project" value="UniProtKB-KW"/>
</dbReference>
<keyword evidence="4" id="KW-0808">Transferase</keyword>
<keyword evidence="12" id="KW-0472">Membrane</keyword>
<evidence type="ECO:0000256" key="9">
    <source>
        <dbReference type="ARBA" id="ARBA00022939"/>
    </source>
</evidence>
<dbReference type="Pfam" id="PF01596">
    <property type="entry name" value="Methyltransf_3"/>
    <property type="match status" value="1"/>
</dbReference>
<reference evidence="13" key="1">
    <citation type="submission" date="2025-08" db="UniProtKB">
        <authorList>
            <consortium name="Ensembl"/>
        </authorList>
    </citation>
    <scope>IDENTIFICATION</scope>
</reference>
<keyword evidence="8" id="KW-0531">Neurotransmitter degradation</keyword>
<keyword evidence="14" id="KW-1185">Reference proteome</keyword>
<proteinExistence type="inferred from homology"/>
<evidence type="ECO:0000313" key="13">
    <source>
        <dbReference type="Ensembl" id="ENSCMMP00000023013.1"/>
    </source>
</evidence>
<evidence type="ECO:0000256" key="12">
    <source>
        <dbReference type="SAM" id="Phobius"/>
    </source>
</evidence>
<evidence type="ECO:0000256" key="8">
    <source>
        <dbReference type="ARBA" id="ARBA00022867"/>
    </source>
</evidence>
<evidence type="ECO:0000256" key="2">
    <source>
        <dbReference type="ARBA" id="ARBA00012880"/>
    </source>
</evidence>
<evidence type="ECO:0000256" key="11">
    <source>
        <dbReference type="SAM" id="MobiDB-lite"/>
    </source>
</evidence>
<dbReference type="Proteomes" id="UP000694556">
    <property type="component" value="Unassembled WGS sequence"/>
</dbReference>
<dbReference type="Gene3D" id="3.40.50.150">
    <property type="entry name" value="Vaccinia Virus protein VP39"/>
    <property type="match status" value="1"/>
</dbReference>
<feature type="region of interest" description="Disordered" evidence="11">
    <location>
        <begin position="219"/>
        <end position="255"/>
    </location>
</feature>
<keyword evidence="12" id="KW-1133">Transmembrane helix</keyword>
<comment type="similarity">
    <text evidence="10">Belongs to the class I-like SAM-binding methyltransferase superfamily. Cation-dependent O-methyltransferase family.</text>
</comment>
<evidence type="ECO:0000256" key="10">
    <source>
        <dbReference type="ARBA" id="ARBA00023453"/>
    </source>
</evidence>
<evidence type="ECO:0000256" key="1">
    <source>
        <dbReference type="ARBA" id="ARBA00004240"/>
    </source>
</evidence>
<dbReference type="PANTHER" id="PTHR43836:SF1">
    <property type="entry name" value="TRANSMEMBRANE O-METHYLTRANSFERASE"/>
    <property type="match status" value="1"/>
</dbReference>
<evidence type="ECO:0000256" key="5">
    <source>
        <dbReference type="ARBA" id="ARBA00022691"/>
    </source>
</evidence>
<dbReference type="PROSITE" id="PS51682">
    <property type="entry name" value="SAM_OMT_I"/>
    <property type="match status" value="1"/>
</dbReference>
<dbReference type="GO" id="GO:0007605">
    <property type="term" value="P:sensory perception of sound"/>
    <property type="evidence" value="ECO:0007669"/>
    <property type="project" value="UniProtKB-KW"/>
</dbReference>
<feature type="transmembrane region" description="Helical" evidence="12">
    <location>
        <begin position="157"/>
        <end position="176"/>
    </location>
</feature>
<dbReference type="SUPFAM" id="SSF53335">
    <property type="entry name" value="S-adenosyl-L-methionine-dependent methyltransferases"/>
    <property type="match status" value="1"/>
</dbReference>
<name>A0A8C3CPK9_CAIMO</name>
<keyword evidence="9" id="KW-0128">Catecholamine metabolism</keyword>
<evidence type="ECO:0000256" key="6">
    <source>
        <dbReference type="ARBA" id="ARBA00022740"/>
    </source>
</evidence>
<keyword evidence="5" id="KW-0949">S-adenosyl-L-methionine</keyword>
<dbReference type="GO" id="GO:0042424">
    <property type="term" value="P:catecholamine catabolic process"/>
    <property type="evidence" value="ECO:0007669"/>
    <property type="project" value="TreeGrafter"/>
</dbReference>
<dbReference type="Ensembl" id="ENSCMMT00000025188.1">
    <property type="protein sequence ID" value="ENSCMMP00000023013.1"/>
    <property type="gene ID" value="ENSCMMG00000014384.1"/>
</dbReference>
<dbReference type="AlphaFoldDB" id="A0A8C3CPK9"/>
<sequence>GDEGQGARRGLWGVGLGLEEPLSWVQGVRGHGGGCGVCVGAVGYWGGGLGVPREQRAFQYLLANAVPGDPRHVLRTFDRWSQRCEHLSCVGPVKGQLLERLLCERAPRAVLELGTYCGYGTVLMAAAMPPGARLYTVEPDPRHGALGMREGWVGFRAAHLVDLPVVGGLVVVVHLIHILHVLVVLGVLFAVLIILIVLLLLLVVVLRVSRCSGCCGAASHHTPQPPTHHSGVSNSPAPTAITPNPPQTPAAPSLG</sequence>
<dbReference type="InterPro" id="IPR002935">
    <property type="entry name" value="SAM_O-MeTrfase"/>
</dbReference>
<organism evidence="13 14">
    <name type="scientific">Cairina moschata</name>
    <name type="common">Muscovy duck</name>
    <dbReference type="NCBI Taxonomy" id="8855"/>
    <lineage>
        <taxon>Eukaryota</taxon>
        <taxon>Metazoa</taxon>
        <taxon>Chordata</taxon>
        <taxon>Craniata</taxon>
        <taxon>Vertebrata</taxon>
        <taxon>Euteleostomi</taxon>
        <taxon>Archelosauria</taxon>
        <taxon>Archosauria</taxon>
        <taxon>Dinosauria</taxon>
        <taxon>Saurischia</taxon>
        <taxon>Theropoda</taxon>
        <taxon>Coelurosauria</taxon>
        <taxon>Aves</taxon>
        <taxon>Neognathae</taxon>
        <taxon>Galloanserae</taxon>
        <taxon>Anseriformes</taxon>
        <taxon>Anatidae</taxon>
        <taxon>Anatinae</taxon>
        <taxon>Cairina</taxon>
    </lineage>
</organism>
<evidence type="ECO:0000256" key="3">
    <source>
        <dbReference type="ARBA" id="ARBA00022603"/>
    </source>
</evidence>
<evidence type="ECO:0000313" key="14">
    <source>
        <dbReference type="Proteomes" id="UP000694556"/>
    </source>
</evidence>
<dbReference type="InterPro" id="IPR029063">
    <property type="entry name" value="SAM-dependent_MTases_sf"/>
</dbReference>
<keyword evidence="6" id="KW-1009">Hearing</keyword>
<feature type="transmembrane region" description="Helical" evidence="12">
    <location>
        <begin position="182"/>
        <end position="206"/>
    </location>
</feature>
<protein>
    <recommendedName>
        <fullName evidence="2">catechol O-methyltransferase</fullName>
        <ecNumber evidence="2">2.1.1.6</ecNumber>
    </recommendedName>
</protein>
<accession>A0A8C3CPK9</accession>
<dbReference type="GO" id="GO:0005783">
    <property type="term" value="C:endoplasmic reticulum"/>
    <property type="evidence" value="ECO:0007669"/>
    <property type="project" value="UniProtKB-SubCell"/>
</dbReference>
<dbReference type="PANTHER" id="PTHR43836">
    <property type="entry name" value="CATECHOL O-METHYLTRANSFERASE 1-RELATED"/>
    <property type="match status" value="1"/>
</dbReference>
<keyword evidence="3" id="KW-0489">Methyltransferase</keyword>